<dbReference type="EMBL" id="QZWZ01000013">
    <property type="protein sequence ID" value="RJT37595.1"/>
    <property type="molecule type" value="Genomic_DNA"/>
</dbReference>
<protein>
    <submittedName>
        <fullName evidence="2">Uncharacterized protein</fullName>
    </submittedName>
</protein>
<evidence type="ECO:0000313" key="2">
    <source>
        <dbReference type="EMBL" id="RJT37595.1"/>
    </source>
</evidence>
<organism evidence="2 3">
    <name type="scientific">Mesorhizobium waimense</name>
    <dbReference type="NCBI Taxonomy" id="1300307"/>
    <lineage>
        <taxon>Bacteria</taxon>
        <taxon>Pseudomonadati</taxon>
        <taxon>Pseudomonadota</taxon>
        <taxon>Alphaproteobacteria</taxon>
        <taxon>Hyphomicrobiales</taxon>
        <taxon>Phyllobacteriaceae</taxon>
        <taxon>Mesorhizobium</taxon>
    </lineage>
</organism>
<accession>A0A3A5KQT5</accession>
<reference evidence="2 3" key="1">
    <citation type="submission" date="2018-09" db="EMBL/GenBank/DDBJ databases">
        <title>Mesorhizobium carmichaelinearum sp. nov. isolated from Carmichaelinea spp. root nodules in New Zealand.</title>
        <authorList>
            <person name="De Meyer S.E."/>
        </authorList>
    </citation>
    <scope>NUCLEOTIDE SEQUENCE [LARGE SCALE GENOMIC DNA]</scope>
    <source>
        <strain evidence="2 3">ICMP19557</strain>
    </source>
</reference>
<feature type="region of interest" description="Disordered" evidence="1">
    <location>
        <begin position="114"/>
        <end position="144"/>
    </location>
</feature>
<comment type="caution">
    <text evidence="2">The sequence shown here is derived from an EMBL/GenBank/DDBJ whole genome shotgun (WGS) entry which is preliminary data.</text>
</comment>
<evidence type="ECO:0000256" key="1">
    <source>
        <dbReference type="SAM" id="MobiDB-lite"/>
    </source>
</evidence>
<feature type="compositionally biased region" description="Pro residues" evidence="1">
    <location>
        <begin position="114"/>
        <end position="125"/>
    </location>
</feature>
<dbReference type="AlphaFoldDB" id="A0A3A5KQT5"/>
<sequence length="144" mass="15046">MLDDYCGLGIGTRLIRGLLDTAARGEDGLAVGYSLPCDQSLGAVRLPHHRSQASPILSMVGRAQARVRDAFLSGQSPLPPRALMPRALIPLALMPRALIPRALIPRALMPAASMPPGPPPGPPPNIAASSTSSNMPVSTSMRIV</sequence>
<gene>
    <name evidence="2" type="ORF">D3227_18415</name>
</gene>
<dbReference type="Proteomes" id="UP000272706">
    <property type="component" value="Unassembled WGS sequence"/>
</dbReference>
<evidence type="ECO:0000313" key="3">
    <source>
        <dbReference type="Proteomes" id="UP000272706"/>
    </source>
</evidence>
<name>A0A3A5KQT5_9HYPH</name>
<keyword evidence="3" id="KW-1185">Reference proteome</keyword>
<feature type="compositionally biased region" description="Low complexity" evidence="1">
    <location>
        <begin position="129"/>
        <end position="144"/>
    </location>
</feature>
<proteinExistence type="predicted"/>